<evidence type="ECO:0000259" key="17">
    <source>
        <dbReference type="SMART" id="SM00079"/>
    </source>
</evidence>
<dbReference type="Pfam" id="PF01094">
    <property type="entry name" value="ANF_receptor"/>
    <property type="match status" value="1"/>
</dbReference>
<evidence type="ECO:0000256" key="1">
    <source>
        <dbReference type="ARBA" id="ARBA00004141"/>
    </source>
</evidence>
<dbReference type="InterPro" id="IPR015683">
    <property type="entry name" value="Ionotropic_Glu_rcpt"/>
</dbReference>
<evidence type="ECO:0000256" key="11">
    <source>
        <dbReference type="ARBA" id="ARBA00023257"/>
    </source>
</evidence>
<dbReference type="InterPro" id="IPR001320">
    <property type="entry name" value="Iontro_rcpt_C"/>
</dbReference>
<evidence type="ECO:0000256" key="2">
    <source>
        <dbReference type="ARBA" id="ARBA00008685"/>
    </source>
</evidence>
<reference evidence="19" key="1">
    <citation type="submission" date="2021-02" db="EMBL/GenBank/DDBJ databases">
        <authorList>
            <person name="Steward A R."/>
        </authorList>
    </citation>
    <scope>NUCLEOTIDE SEQUENCE</scope>
</reference>
<dbReference type="SUPFAM" id="SSF53850">
    <property type="entry name" value="Periplasmic binding protein-like II"/>
    <property type="match status" value="1"/>
</dbReference>
<dbReference type="InterPro" id="IPR001828">
    <property type="entry name" value="ANF_lig-bd_rcpt"/>
</dbReference>
<feature type="transmembrane region" description="Helical" evidence="16">
    <location>
        <begin position="656"/>
        <end position="680"/>
    </location>
</feature>
<dbReference type="Proteomes" id="UP000663880">
    <property type="component" value="Unassembled WGS sequence"/>
</dbReference>
<evidence type="ECO:0000256" key="13">
    <source>
        <dbReference type="ARBA" id="ARBA00023303"/>
    </source>
</evidence>
<evidence type="ECO:0000256" key="3">
    <source>
        <dbReference type="ARBA" id="ARBA00022448"/>
    </source>
</evidence>
<keyword evidence="11" id="KW-0628">Postsynaptic cell membrane</keyword>
<sequence>MHGKPLTGNFKEDLLQVIPKTSSGKDYALSLRPDYHRAIFDTIIFYGWTEVIYIYDSHDGLRRLQSIFNYMQPGSTPFRIIQVRRVAKAEEVIDYLLKLEAVDRLDPTKPSVKKYVVLDSSIDIAKETVRQHANCTNLGRTPFHYLLSASVMDEPWSENVHNFETLDITGFRVIDHSKKKVKDFWKIGNGQLMYRLNFFQPKAAMVVDSLNLVQEAIVRLVRKKPEFLRASALRSFPANVTEINECNIEEEGIIPFEFGKKLAKTIRRTEIDGLSGFIKFDEDGRRTNFTLQIVEMTTGSKAETVARWYDDKGIEKLNEVGWVGPSELKTYIIIGVQEKPYIMPLVDNRSKKKWKGFSVELAEMIMKKLGLKYELRLVKDGKFGQENPEVAGGWDGIIGELIRKEADLSISSLTANVQREAVIEFSRTFLSFETVTKDVPLHLDSIFSFFQPLSKEVWCSIFGSMLAVSFSLYIVSKCSSSKYEVQLSSNEDTESSGVQAVQPNVKNTFTLWNAIWFSLGSFMQQTSGYTPRSISGRIVSGVWWFFALFVMIMYTANLTTHLTISQLNPPLNTIHRAHKCPAETNKPCDMLISVMETGLQDFAVAFPKGSPLREGVNLALLKLRNDGELHRLIRKWFMPLSCINKSHGKEISLSQIAGLFLILLGGLGLGLIISFIEYIVHRRKKHEQPINPSPPGTPVRSPDSPVIRSIMKPSTHRSQNERETIDWNAANYAVNFPPPFPYSTALFVVYNNSLSVNSTDHQATMNTERRLRRMKPSGRSDTHRQARAVCFGPPSENSPTP</sequence>
<name>A0A821LGL8_9NEOP</name>
<evidence type="ECO:0000313" key="20">
    <source>
        <dbReference type="Proteomes" id="UP000663880"/>
    </source>
</evidence>
<keyword evidence="12" id="KW-1071">Ligand-gated ion channel</keyword>
<dbReference type="Gene3D" id="1.10.287.70">
    <property type="match status" value="1"/>
</dbReference>
<keyword evidence="5 16" id="KW-1133">Transmembrane helix</keyword>
<dbReference type="SUPFAM" id="SSF53822">
    <property type="entry name" value="Periplasmic binding protein-like I"/>
    <property type="match status" value="1"/>
</dbReference>
<feature type="domain" description="Ionotropic glutamate receptor L-glutamate and glycine-binding" evidence="18">
    <location>
        <begin position="340"/>
        <end position="403"/>
    </location>
</feature>
<evidence type="ECO:0000256" key="7">
    <source>
        <dbReference type="ARBA" id="ARBA00023065"/>
    </source>
</evidence>
<dbReference type="AlphaFoldDB" id="A0A821LGL8"/>
<feature type="region of interest" description="Disordered" evidence="15">
    <location>
        <begin position="772"/>
        <end position="801"/>
    </location>
</feature>
<dbReference type="Pfam" id="PF00060">
    <property type="entry name" value="Lig_chan"/>
    <property type="match status" value="1"/>
</dbReference>
<protein>
    <submittedName>
        <fullName evidence="19">Uncharacterized protein</fullName>
    </submittedName>
</protein>
<evidence type="ECO:0000256" key="6">
    <source>
        <dbReference type="ARBA" id="ARBA00023018"/>
    </source>
</evidence>
<dbReference type="GO" id="GO:0045211">
    <property type="term" value="C:postsynaptic membrane"/>
    <property type="evidence" value="ECO:0007669"/>
    <property type="project" value="UniProtKB-SubCell"/>
</dbReference>
<dbReference type="InterPro" id="IPR028082">
    <property type="entry name" value="Peripla_BP_I"/>
</dbReference>
<keyword evidence="6" id="KW-0770">Synapse</keyword>
<organism evidence="19 20">
    <name type="scientific">Pieris macdunnoughi</name>
    <dbReference type="NCBI Taxonomy" id="345717"/>
    <lineage>
        <taxon>Eukaryota</taxon>
        <taxon>Metazoa</taxon>
        <taxon>Ecdysozoa</taxon>
        <taxon>Arthropoda</taxon>
        <taxon>Hexapoda</taxon>
        <taxon>Insecta</taxon>
        <taxon>Pterygota</taxon>
        <taxon>Neoptera</taxon>
        <taxon>Endopterygota</taxon>
        <taxon>Lepidoptera</taxon>
        <taxon>Glossata</taxon>
        <taxon>Ditrysia</taxon>
        <taxon>Papilionoidea</taxon>
        <taxon>Pieridae</taxon>
        <taxon>Pierinae</taxon>
        <taxon>Pieris</taxon>
    </lineage>
</organism>
<accession>A0A821LGL8</accession>
<feature type="transmembrane region" description="Helical" evidence="16">
    <location>
        <begin position="542"/>
        <end position="564"/>
    </location>
</feature>
<comment type="caution">
    <text evidence="19">The sequence shown here is derived from an EMBL/GenBank/DDBJ whole genome shotgun (WGS) entry which is preliminary data.</text>
</comment>
<comment type="subcellular location">
    <subcellularLocation>
        <location evidence="1">Membrane</location>
        <topology evidence="1">Multi-pass membrane protein</topology>
    </subcellularLocation>
    <subcellularLocation>
        <location evidence="14">Postsynaptic cell membrane</location>
    </subcellularLocation>
</comment>
<evidence type="ECO:0000256" key="9">
    <source>
        <dbReference type="ARBA" id="ARBA00023170"/>
    </source>
</evidence>
<evidence type="ECO:0000256" key="10">
    <source>
        <dbReference type="ARBA" id="ARBA00023180"/>
    </source>
</evidence>
<keyword evidence="10" id="KW-0325">Glycoprotein</keyword>
<feature type="transmembrane region" description="Helical" evidence="16">
    <location>
        <begin position="457"/>
        <end position="475"/>
    </location>
</feature>
<dbReference type="InterPro" id="IPR019594">
    <property type="entry name" value="Glu/Gly-bd"/>
</dbReference>
<gene>
    <name evidence="19" type="ORF">PMACD_LOCUS658</name>
</gene>
<evidence type="ECO:0000256" key="8">
    <source>
        <dbReference type="ARBA" id="ARBA00023136"/>
    </source>
</evidence>
<dbReference type="EMBL" id="CAJOBZ010000001">
    <property type="protein sequence ID" value="CAF4750645.1"/>
    <property type="molecule type" value="Genomic_DNA"/>
</dbReference>
<evidence type="ECO:0000259" key="18">
    <source>
        <dbReference type="SMART" id="SM00918"/>
    </source>
</evidence>
<evidence type="ECO:0000256" key="14">
    <source>
        <dbReference type="ARBA" id="ARBA00034100"/>
    </source>
</evidence>
<keyword evidence="7" id="KW-0406">Ion transport</keyword>
<evidence type="ECO:0000313" key="19">
    <source>
        <dbReference type="EMBL" id="CAF4750645.1"/>
    </source>
</evidence>
<proteinExistence type="inferred from homology"/>
<evidence type="ECO:0000256" key="16">
    <source>
        <dbReference type="SAM" id="Phobius"/>
    </source>
</evidence>
<evidence type="ECO:0000256" key="4">
    <source>
        <dbReference type="ARBA" id="ARBA00022692"/>
    </source>
</evidence>
<feature type="domain" description="Ionotropic glutamate receptor C-terminal" evidence="17">
    <location>
        <begin position="330"/>
        <end position="639"/>
    </location>
</feature>
<dbReference type="SMART" id="SM00079">
    <property type="entry name" value="PBPe"/>
    <property type="match status" value="1"/>
</dbReference>
<dbReference type="GO" id="GO:0015276">
    <property type="term" value="F:ligand-gated monoatomic ion channel activity"/>
    <property type="evidence" value="ECO:0007669"/>
    <property type="project" value="InterPro"/>
</dbReference>
<keyword evidence="20" id="KW-1185">Reference proteome</keyword>
<keyword evidence="8 16" id="KW-0472">Membrane</keyword>
<keyword evidence="13" id="KW-0407">Ion channel</keyword>
<comment type="similarity">
    <text evidence="2">Belongs to the glutamate-gated ion channel (TC 1.A.10.1) family.</text>
</comment>
<dbReference type="Gene3D" id="3.40.50.2300">
    <property type="match status" value="2"/>
</dbReference>
<keyword evidence="9" id="KW-0675">Receptor</keyword>
<dbReference type="Pfam" id="PF10613">
    <property type="entry name" value="Lig_chan-Glu_bd"/>
    <property type="match status" value="1"/>
</dbReference>
<dbReference type="PANTHER" id="PTHR18966">
    <property type="entry name" value="IONOTROPIC GLUTAMATE RECEPTOR"/>
    <property type="match status" value="1"/>
</dbReference>
<feature type="region of interest" description="Disordered" evidence="15">
    <location>
        <begin position="687"/>
        <end position="721"/>
    </location>
</feature>
<dbReference type="OrthoDB" id="5984008at2759"/>
<keyword evidence="3" id="KW-0813">Transport</keyword>
<evidence type="ECO:0000256" key="12">
    <source>
        <dbReference type="ARBA" id="ARBA00023286"/>
    </source>
</evidence>
<evidence type="ECO:0000256" key="15">
    <source>
        <dbReference type="SAM" id="MobiDB-lite"/>
    </source>
</evidence>
<dbReference type="SMART" id="SM00918">
    <property type="entry name" value="Lig_chan-Glu_bd"/>
    <property type="match status" value="1"/>
</dbReference>
<evidence type="ECO:0000256" key="5">
    <source>
        <dbReference type="ARBA" id="ARBA00022989"/>
    </source>
</evidence>
<dbReference type="Gene3D" id="3.40.190.10">
    <property type="entry name" value="Periplasmic binding protein-like II"/>
    <property type="match status" value="1"/>
</dbReference>
<keyword evidence="4 16" id="KW-0812">Transmembrane</keyword>